<gene>
    <name evidence="3" type="ORF">BSL78_22159</name>
</gene>
<feature type="coiled-coil region" evidence="1">
    <location>
        <begin position="146"/>
        <end position="199"/>
    </location>
</feature>
<feature type="compositionally biased region" description="Low complexity" evidence="2">
    <location>
        <begin position="26"/>
        <end position="80"/>
    </location>
</feature>
<protein>
    <submittedName>
        <fullName evidence="3">Uncharacterized protein</fullName>
    </submittedName>
</protein>
<evidence type="ECO:0000313" key="4">
    <source>
        <dbReference type="Proteomes" id="UP000230750"/>
    </source>
</evidence>
<feature type="region of interest" description="Disordered" evidence="2">
    <location>
        <begin position="559"/>
        <end position="608"/>
    </location>
</feature>
<dbReference type="GO" id="GO:0005929">
    <property type="term" value="C:cilium"/>
    <property type="evidence" value="ECO:0007669"/>
    <property type="project" value="TreeGrafter"/>
</dbReference>
<accession>A0A2G8JZ82</accession>
<sequence length="608" mass="69795">MGCAASTTEASYSGTVHPPPKETYPRQHQAPPQHQQVPLQHQHAPQHQPYQQHHQQYPQHQTFPQHHQPYPGQQQPQTHPQQPPPPYSAQPPHPQAPPQPPVQQQQPPQPSVHQQQPPTAQPVLKAETTPAKQPEQEGKAADVEFNEALVTTLLQLEQGISQLEKRNLFKQYKMKYEQLVTLTAQVKQLSDQQKQLEAQTLKEYQDIVDLQNNRSVRDMMSQMQFDQQMTKEQQEYMDALNKQEMHKNQLEAVTRQEASMRLEVAQLHQSSEELKALYDKQDNILSSIFDGKYGSELEYKLETELDMMMERKQRVAVAKYKWKNSKILIQHACSQFGFAVRRWTDLLQVPPTNATLRYQFAAEARNNLVAGLQNVDGAQRYLNTIKFPYCTLDEIKTVNTALQYIFTDMNTAERHKTALDCYMTMYKRSAALMQWFDRIINKTILTDLDKASKECAAKQRELKLERMKLIREKIREKAGDEVADKLEITEVTEEDGETEDSELVDLVEADNVSQAGDNTEGLGSDEAGTGPTPLPTEELAATPSMNDIFGNIEDLKKQHEEQMKQITEQQELSKARANEDLQAKLAQRRSRRNRMAQQEAEMEALVSK</sequence>
<keyword evidence="1" id="KW-0175">Coiled coil</keyword>
<proteinExistence type="predicted"/>
<dbReference type="AlphaFoldDB" id="A0A2G8JZ82"/>
<evidence type="ECO:0000256" key="2">
    <source>
        <dbReference type="SAM" id="MobiDB-lite"/>
    </source>
</evidence>
<feature type="compositionally biased region" description="Pro residues" evidence="2">
    <location>
        <begin position="81"/>
        <end position="101"/>
    </location>
</feature>
<keyword evidence="4" id="KW-1185">Reference proteome</keyword>
<organism evidence="3 4">
    <name type="scientific">Stichopus japonicus</name>
    <name type="common">Sea cucumber</name>
    <dbReference type="NCBI Taxonomy" id="307972"/>
    <lineage>
        <taxon>Eukaryota</taxon>
        <taxon>Metazoa</taxon>
        <taxon>Echinodermata</taxon>
        <taxon>Eleutherozoa</taxon>
        <taxon>Echinozoa</taxon>
        <taxon>Holothuroidea</taxon>
        <taxon>Aspidochirotacea</taxon>
        <taxon>Aspidochirotida</taxon>
        <taxon>Stichopodidae</taxon>
        <taxon>Apostichopus</taxon>
    </lineage>
</organism>
<dbReference type="PANTHER" id="PTHR21974">
    <property type="entry name" value="RE15880P"/>
    <property type="match status" value="1"/>
</dbReference>
<dbReference type="Proteomes" id="UP000230750">
    <property type="component" value="Unassembled WGS sequence"/>
</dbReference>
<dbReference type="PANTHER" id="PTHR21974:SF2">
    <property type="entry name" value="RE15880P"/>
    <property type="match status" value="1"/>
</dbReference>
<evidence type="ECO:0000313" key="3">
    <source>
        <dbReference type="EMBL" id="PIK41005.1"/>
    </source>
</evidence>
<feature type="compositionally biased region" description="Polar residues" evidence="2">
    <location>
        <begin position="1"/>
        <end position="14"/>
    </location>
</feature>
<evidence type="ECO:0000256" key="1">
    <source>
        <dbReference type="SAM" id="Coils"/>
    </source>
</evidence>
<comment type="caution">
    <text evidence="3">The sequence shown here is derived from an EMBL/GenBank/DDBJ whole genome shotgun (WGS) entry which is preliminary data.</text>
</comment>
<feature type="compositionally biased region" description="Basic and acidic residues" evidence="2">
    <location>
        <begin position="571"/>
        <end position="582"/>
    </location>
</feature>
<reference evidence="3 4" key="1">
    <citation type="journal article" date="2017" name="PLoS Biol.">
        <title>The sea cucumber genome provides insights into morphological evolution and visceral regeneration.</title>
        <authorList>
            <person name="Zhang X."/>
            <person name="Sun L."/>
            <person name="Yuan J."/>
            <person name="Sun Y."/>
            <person name="Gao Y."/>
            <person name="Zhang L."/>
            <person name="Li S."/>
            <person name="Dai H."/>
            <person name="Hamel J.F."/>
            <person name="Liu C."/>
            <person name="Yu Y."/>
            <person name="Liu S."/>
            <person name="Lin W."/>
            <person name="Guo K."/>
            <person name="Jin S."/>
            <person name="Xu P."/>
            <person name="Storey K.B."/>
            <person name="Huan P."/>
            <person name="Zhang T."/>
            <person name="Zhou Y."/>
            <person name="Zhang J."/>
            <person name="Lin C."/>
            <person name="Li X."/>
            <person name="Xing L."/>
            <person name="Huo D."/>
            <person name="Sun M."/>
            <person name="Wang L."/>
            <person name="Mercier A."/>
            <person name="Li F."/>
            <person name="Yang H."/>
            <person name="Xiang J."/>
        </authorList>
    </citation>
    <scope>NUCLEOTIDE SEQUENCE [LARGE SCALE GENOMIC DNA]</scope>
    <source>
        <strain evidence="3">Shaxun</strain>
        <tissue evidence="3">Muscle</tissue>
    </source>
</reference>
<feature type="compositionally biased region" description="Low complexity" evidence="2">
    <location>
        <begin position="102"/>
        <end position="118"/>
    </location>
</feature>
<dbReference type="OrthoDB" id="6432391at2759"/>
<name>A0A2G8JZ82_STIJA</name>
<feature type="region of interest" description="Disordered" evidence="2">
    <location>
        <begin position="512"/>
        <end position="536"/>
    </location>
</feature>
<dbReference type="EMBL" id="MRZV01001062">
    <property type="protein sequence ID" value="PIK41005.1"/>
    <property type="molecule type" value="Genomic_DNA"/>
</dbReference>
<feature type="region of interest" description="Disordered" evidence="2">
    <location>
        <begin position="1"/>
        <end position="139"/>
    </location>
</feature>